<evidence type="ECO:0000313" key="2">
    <source>
        <dbReference type="EMBL" id="ACT59034.1"/>
    </source>
</evidence>
<dbReference type="InterPro" id="IPR051532">
    <property type="entry name" value="Ester_Hydrolysis_Enzymes"/>
</dbReference>
<organism evidence="2 3">
    <name type="scientific">Hirschia baltica (strain ATCC 49814 / DSM 5838 / IFAM 1418)</name>
    <dbReference type="NCBI Taxonomy" id="582402"/>
    <lineage>
        <taxon>Bacteria</taxon>
        <taxon>Pseudomonadati</taxon>
        <taxon>Pseudomonadota</taxon>
        <taxon>Alphaproteobacteria</taxon>
        <taxon>Hyphomonadales</taxon>
        <taxon>Hyphomonadaceae</taxon>
        <taxon>Hirschia</taxon>
    </lineage>
</organism>
<name>C6XIT9_HIRBI</name>
<proteinExistence type="predicted"/>
<evidence type="ECO:0000313" key="3">
    <source>
        <dbReference type="Proteomes" id="UP000002745"/>
    </source>
</evidence>
<accession>C6XIT9</accession>
<dbReference type="PROSITE" id="PS51257">
    <property type="entry name" value="PROKAR_LIPOPROTEIN"/>
    <property type="match status" value="1"/>
</dbReference>
<dbReference type="eggNOG" id="COG2755">
    <property type="taxonomic scope" value="Bacteria"/>
</dbReference>
<dbReference type="PANTHER" id="PTHR30383:SF5">
    <property type="entry name" value="SGNH HYDROLASE-TYPE ESTERASE DOMAIN-CONTAINING PROTEIN"/>
    <property type="match status" value="1"/>
</dbReference>
<dbReference type="InterPro" id="IPR036514">
    <property type="entry name" value="SGNH_hydro_sf"/>
</dbReference>
<protein>
    <submittedName>
        <fullName evidence="2">Lipolytic protein G-D-S-L family</fullName>
    </submittedName>
</protein>
<dbReference type="KEGG" id="hba:Hbal_1342"/>
<dbReference type="Gene3D" id="3.40.50.1110">
    <property type="entry name" value="SGNH hydrolase"/>
    <property type="match status" value="1"/>
</dbReference>
<dbReference type="STRING" id="582402.Hbal_1342"/>
<dbReference type="Pfam" id="PF13472">
    <property type="entry name" value="Lipase_GDSL_2"/>
    <property type="match status" value="1"/>
</dbReference>
<dbReference type="GO" id="GO:0004622">
    <property type="term" value="F:phosphatidylcholine lysophospholipase activity"/>
    <property type="evidence" value="ECO:0007669"/>
    <property type="project" value="TreeGrafter"/>
</dbReference>
<dbReference type="HOGENOM" id="CLU_051989_6_1_5"/>
<dbReference type="EMBL" id="CP001678">
    <property type="protein sequence ID" value="ACT59034.1"/>
    <property type="molecule type" value="Genomic_DNA"/>
</dbReference>
<reference evidence="3" key="1">
    <citation type="journal article" date="2011" name="J. Bacteriol.">
        <title>Genome sequences of eight morphologically diverse alphaproteobacteria.</title>
        <authorList>
            <consortium name="US DOE Joint Genome Institute"/>
            <person name="Brown P.J."/>
            <person name="Kysela D.T."/>
            <person name="Buechlein A."/>
            <person name="Hemmerich C."/>
            <person name="Brun Y.V."/>
        </authorList>
    </citation>
    <scope>NUCLEOTIDE SEQUENCE [LARGE SCALE GENOMIC DNA]</scope>
    <source>
        <strain evidence="3">ATCC 49814 / DSM 5838 / IFAM 1418</strain>
    </source>
</reference>
<keyword evidence="3" id="KW-1185">Reference proteome</keyword>
<dbReference type="InterPro" id="IPR013830">
    <property type="entry name" value="SGNH_hydro"/>
</dbReference>
<gene>
    <name evidence="2" type="ordered locus">Hbal_1342</name>
</gene>
<evidence type="ECO:0000259" key="1">
    <source>
        <dbReference type="Pfam" id="PF13472"/>
    </source>
</evidence>
<dbReference type="AlphaFoldDB" id="C6XIT9"/>
<dbReference type="Proteomes" id="UP000002745">
    <property type="component" value="Chromosome"/>
</dbReference>
<dbReference type="SUPFAM" id="SSF52266">
    <property type="entry name" value="SGNH hydrolase"/>
    <property type="match status" value="1"/>
</dbReference>
<dbReference type="PANTHER" id="PTHR30383">
    <property type="entry name" value="THIOESTERASE 1/PROTEASE 1/LYSOPHOSPHOLIPASE L1"/>
    <property type="match status" value="1"/>
</dbReference>
<sequence length="260" mass="28961">MVKRNSQIAIAIFMMLGGVSCTRETLESPTPQKTSQIVVEKKVEILPVESAGIEVWEGFPSDGKKHVARRLKEIDKLAPANSGVLFLGDSITELAPLDVLFPEVETINYGVSWDVTDGVLLRTSQIWKNKPDRLFIKIGTNDLYFGHDSQHIAENIGLIVDQTYWHLPQTEIFVLSILPRGVGLANEVKAANAAIEDMLQYKDVKYLDIYHGFDDGNGVMITEYSDDSLHLNEAGYARYAQLISDCVTTGCKPPVKKETY</sequence>
<feature type="domain" description="SGNH hydrolase-type esterase" evidence="1">
    <location>
        <begin position="101"/>
        <end position="238"/>
    </location>
</feature>